<dbReference type="Pfam" id="PF09413">
    <property type="entry name" value="DUF2007"/>
    <property type="match status" value="1"/>
</dbReference>
<dbReference type="AlphaFoldDB" id="A0A8J6LSE0"/>
<dbReference type="InterPro" id="IPR011322">
    <property type="entry name" value="N-reg_PII-like_a/b"/>
</dbReference>
<feature type="domain" description="DUF2007" evidence="1">
    <location>
        <begin position="7"/>
        <end position="67"/>
    </location>
</feature>
<name>A0A8J6LSE0_9FIRM</name>
<gene>
    <name evidence="2" type="ORF">G5B42_06480</name>
</gene>
<reference evidence="2" key="1">
    <citation type="submission" date="2020-06" db="EMBL/GenBank/DDBJ databases">
        <title>Novel chitinolytic bacterium.</title>
        <authorList>
            <person name="Ungkulpasvich U."/>
            <person name="Kosugi A."/>
            <person name="Uke A."/>
        </authorList>
    </citation>
    <scope>NUCLEOTIDE SEQUENCE</scope>
    <source>
        <strain evidence="2">UUS1-1</strain>
    </source>
</reference>
<dbReference type="RefSeq" id="WP_181339638.1">
    <property type="nucleotide sequence ID" value="NZ_JAAKDE010000012.1"/>
</dbReference>
<comment type="caution">
    <text evidence="2">The sequence shown here is derived from an EMBL/GenBank/DDBJ whole genome shotgun (WGS) entry which is preliminary data.</text>
</comment>
<dbReference type="InterPro" id="IPR018551">
    <property type="entry name" value="DUF2007"/>
</dbReference>
<dbReference type="Gene3D" id="3.30.70.790">
    <property type="entry name" value="UreE, C-terminal domain"/>
    <property type="match status" value="1"/>
</dbReference>
<organism evidence="2 3">
    <name type="scientific">Capillibacterium thermochitinicola</name>
    <dbReference type="NCBI Taxonomy" id="2699427"/>
    <lineage>
        <taxon>Bacteria</taxon>
        <taxon>Bacillati</taxon>
        <taxon>Bacillota</taxon>
        <taxon>Capillibacterium</taxon>
    </lineage>
</organism>
<keyword evidence="3" id="KW-1185">Reference proteome</keyword>
<sequence>MSTHTQWRTLTEVNNPLEADLIKSLLAGAGIRCFIPDRNLNQIYGGAFGLKIQVPADDLPQAKALLTASPFNHEPDNPCQK</sequence>
<dbReference type="SUPFAM" id="SSF54913">
    <property type="entry name" value="GlnB-like"/>
    <property type="match status" value="1"/>
</dbReference>
<evidence type="ECO:0000313" key="3">
    <source>
        <dbReference type="Proteomes" id="UP000657177"/>
    </source>
</evidence>
<accession>A0A8J6LSE0</accession>
<evidence type="ECO:0000259" key="1">
    <source>
        <dbReference type="Pfam" id="PF09413"/>
    </source>
</evidence>
<proteinExistence type="predicted"/>
<dbReference type="EMBL" id="JAAKDE010000012">
    <property type="protein sequence ID" value="MBA2133187.1"/>
    <property type="molecule type" value="Genomic_DNA"/>
</dbReference>
<evidence type="ECO:0000313" key="2">
    <source>
        <dbReference type="EMBL" id="MBA2133187.1"/>
    </source>
</evidence>
<dbReference type="Proteomes" id="UP000657177">
    <property type="component" value="Unassembled WGS sequence"/>
</dbReference>
<protein>
    <submittedName>
        <fullName evidence="2">DUF2007 domain-containing protein</fullName>
    </submittedName>
</protein>